<evidence type="ECO:0000256" key="1">
    <source>
        <dbReference type="SAM" id="MobiDB-lite"/>
    </source>
</evidence>
<evidence type="ECO:0008006" key="4">
    <source>
        <dbReference type="Google" id="ProtNLM"/>
    </source>
</evidence>
<reference evidence="2" key="1">
    <citation type="submission" date="2023-01" db="EMBL/GenBank/DDBJ databases">
        <title>Metagenome sequencing of chrysophaentin producing Chrysophaeum taylorii.</title>
        <authorList>
            <person name="Davison J."/>
            <person name="Bewley C."/>
        </authorList>
    </citation>
    <scope>NUCLEOTIDE SEQUENCE</scope>
    <source>
        <strain evidence="2">NIES-1699</strain>
    </source>
</reference>
<dbReference type="EMBL" id="JAQMWT010000309">
    <property type="protein sequence ID" value="KAJ8605846.1"/>
    <property type="molecule type" value="Genomic_DNA"/>
</dbReference>
<protein>
    <recommendedName>
        <fullName evidence="4">Chorein N-terminal domain-containing protein</fullName>
    </recommendedName>
</protein>
<accession>A0AAD7UGV0</accession>
<dbReference type="Proteomes" id="UP001230188">
    <property type="component" value="Unassembled WGS sequence"/>
</dbReference>
<evidence type="ECO:0000313" key="3">
    <source>
        <dbReference type="Proteomes" id="UP001230188"/>
    </source>
</evidence>
<evidence type="ECO:0000313" key="2">
    <source>
        <dbReference type="EMBL" id="KAJ8605846.1"/>
    </source>
</evidence>
<name>A0AAD7UGV0_9STRA</name>
<proteinExistence type="predicted"/>
<sequence length="930" mass="102535">MVLSYLLEKFVRRLCGRWLRDFSADKVSISLGGTIELSDLRLDTNELSRMLLPLDPISGHCGSLVITLPLTGELVVRIEDIHVVLRTQEYACDVETARRAVEIAINLYWTNYLRSPQTMDNPPKEILEGPSSGLADTILALAKSSRLEVRKVHVRVESRSNERFVGDGVGSDVVTDLRIAEITVGGDESPPKKTAAVVKKILDVSGVEVECAGKKGFECGSARARFALDLSNVAGAIAELPPVSMLEEEEEEEEGSSGLLLPWVSKADVDLSVNGLKISLFPEFLSVILDCSARLLSGHRRRQDAARSQTFFAQEEDPRFSEAPKKRHFWGLVAGKVLGDIERRKGRWRRWFGEWRRAARYVAIRKLLRSQIKCGIFRHTSGELYYELNETCCVTRQGKFYAYPDQLGDERARARELVKRRLFNSSSAVVDAALSSWRQMKGGDDHRLEPRVAVALYAEQLWYDSVMEVPRAAALRALARRHLKCEKRTAAMNFARAYTNLDDPLLLVAPLEVCNVSTDILSDVRLEVGSKRTGKGATVDDDDNRVVVYSSSSGEDLELPFSEKLTISVVDVGVSGAYESTLASASNVAIREGLLELDVPRNSVLFDASAIRVRLAIRKCTGRDIHRARKILKKYKRLTTTKKSTKSTTRACVVSAVATFVDVDVDGAGICGLKASRIETERAVVSVPGAAVDKPAGTGEGSLFFAMSRLAQHLLAPASKNPVLWRGESSLLLGDKSYEIQVVRSCDSPGSRRLWGALAPNGRDFIIRAAETETETAAAAAKSVVDWRGPMPGAFVTPSRDFYFDSRCIDVGPLEVSILVSDAHKINATRTPPLYSLMLSGPPPDDDSFEFLLEDEVLAAVKRVESREQQQQTTALKKTDAPPAPKETPNDEPQILNPKKTPPPQYQEHHDQQPPHVEVAGTGGCRCAIQ</sequence>
<comment type="caution">
    <text evidence="2">The sequence shown here is derived from an EMBL/GenBank/DDBJ whole genome shotgun (WGS) entry which is preliminary data.</text>
</comment>
<organism evidence="2 3">
    <name type="scientific">Chrysophaeum taylorii</name>
    <dbReference type="NCBI Taxonomy" id="2483200"/>
    <lineage>
        <taxon>Eukaryota</taxon>
        <taxon>Sar</taxon>
        <taxon>Stramenopiles</taxon>
        <taxon>Ochrophyta</taxon>
        <taxon>Pelagophyceae</taxon>
        <taxon>Pelagomonadales</taxon>
        <taxon>Pelagomonadaceae</taxon>
        <taxon>Chrysophaeum</taxon>
    </lineage>
</organism>
<dbReference type="AlphaFoldDB" id="A0AAD7UGV0"/>
<gene>
    <name evidence="2" type="ORF">CTAYLR_000521</name>
</gene>
<keyword evidence="3" id="KW-1185">Reference proteome</keyword>
<feature type="region of interest" description="Disordered" evidence="1">
    <location>
        <begin position="864"/>
        <end position="925"/>
    </location>
</feature>